<evidence type="ECO:0000313" key="6">
    <source>
        <dbReference type="Proteomes" id="UP000266441"/>
    </source>
</evidence>
<evidence type="ECO:0000313" key="5">
    <source>
        <dbReference type="EMBL" id="RIH64981.1"/>
    </source>
</evidence>
<keyword evidence="6" id="KW-1185">Reference proteome</keyword>
<feature type="domain" description="4-O-methyl-glucuronoyl methylesterase-like" evidence="4">
    <location>
        <begin position="219"/>
        <end position="363"/>
    </location>
</feature>
<keyword evidence="1" id="KW-0719">Serine esterase</keyword>
<dbReference type="Proteomes" id="UP000266441">
    <property type="component" value="Unassembled WGS sequence"/>
</dbReference>
<proteinExistence type="predicted"/>
<reference evidence="5 6" key="1">
    <citation type="journal article" date="2015" name="Int. J. Syst. Evol. Microbiol.">
        <title>Mariniphaga sediminis sp. nov., isolated from coastal sediment.</title>
        <authorList>
            <person name="Wang F.Q."/>
            <person name="Shen Q.Y."/>
            <person name="Chen G.J."/>
            <person name="Du Z.J."/>
        </authorList>
    </citation>
    <scope>NUCLEOTIDE SEQUENCE [LARGE SCALE GENOMIC DNA]</scope>
    <source>
        <strain evidence="5 6">SY21</strain>
    </source>
</reference>
<dbReference type="InterPro" id="IPR054579">
    <property type="entry name" value="GCE-like_dom"/>
</dbReference>
<keyword evidence="2" id="KW-0732">Signal</keyword>
<protein>
    <submittedName>
        <fullName evidence="5">Acetylxylan esterase</fullName>
    </submittedName>
</protein>
<dbReference type="GO" id="GO:0052689">
    <property type="term" value="F:carboxylic ester hydrolase activity"/>
    <property type="evidence" value="ECO:0007669"/>
    <property type="project" value="UniProtKB-KW"/>
</dbReference>
<evidence type="ECO:0000256" key="3">
    <source>
        <dbReference type="ARBA" id="ARBA00022801"/>
    </source>
</evidence>
<dbReference type="SUPFAM" id="SSF53474">
    <property type="entry name" value="alpha/beta-Hydrolases"/>
    <property type="match status" value="1"/>
</dbReference>
<dbReference type="OrthoDB" id="9809261at2"/>
<dbReference type="AlphaFoldDB" id="A0A399D2R0"/>
<comment type="caution">
    <text evidence="5">The sequence shown here is derived from an EMBL/GenBank/DDBJ whole genome shotgun (WGS) entry which is preliminary data.</text>
</comment>
<keyword evidence="3" id="KW-0378">Hydrolase</keyword>
<dbReference type="Gene3D" id="3.40.50.1820">
    <property type="entry name" value="alpha/beta hydrolase"/>
    <property type="match status" value="1"/>
</dbReference>
<dbReference type="EMBL" id="QWET01000008">
    <property type="protein sequence ID" value="RIH64981.1"/>
    <property type="molecule type" value="Genomic_DNA"/>
</dbReference>
<organism evidence="5 6">
    <name type="scientific">Mariniphaga sediminis</name>
    <dbReference type="NCBI Taxonomy" id="1628158"/>
    <lineage>
        <taxon>Bacteria</taxon>
        <taxon>Pseudomonadati</taxon>
        <taxon>Bacteroidota</taxon>
        <taxon>Bacteroidia</taxon>
        <taxon>Marinilabiliales</taxon>
        <taxon>Prolixibacteraceae</taxon>
        <taxon>Mariniphaga</taxon>
    </lineage>
</organism>
<dbReference type="InterPro" id="IPR029058">
    <property type="entry name" value="AB_hydrolase_fold"/>
</dbReference>
<gene>
    <name evidence="5" type="ORF">D1164_12595</name>
</gene>
<sequence length="416" mass="48089">MSVQFSSAQFGGEFKPNYDESKVPEFEVPNPLKSFRKRKIKNVRQWEKIRRPELLDFFTHNVYGKIPGELKIESWEVVEQSNNALNGKARRKQVDLIFSKNGHRLFFNILIYLPKNVEKAPVFLGYNFYGNHTVTNDVHVRISEAWARNNPSFGIIHNQLTEQSRGVRENRWQLEKILDAGYGLATIFYCEVDPDKDDFSNGIHPLLYTDGQQRPAYNEWGAIAAWTWGLSRAMDYFEQDDEVDENKVIVFGHSRLGKTALWAGATDQRFAAVISNNSGCGGAALSKRRFGETVARINRSFPHWFCRNFMIFNQNEESLPVDQHELIALIAPRPVYVASAKEDLWADPRGEFLSAYYASPVYNLYEKEGIPSKEMPDVNQPVQNTVAYHIRTGKHDVTEFDWEQYILWADKELFNK</sequence>
<name>A0A399D2R0_9BACT</name>
<evidence type="ECO:0000259" key="4">
    <source>
        <dbReference type="Pfam" id="PF22244"/>
    </source>
</evidence>
<evidence type="ECO:0000256" key="1">
    <source>
        <dbReference type="ARBA" id="ARBA00022487"/>
    </source>
</evidence>
<accession>A0A399D2R0</accession>
<dbReference type="Pfam" id="PF22244">
    <property type="entry name" value="GCE_fung"/>
    <property type="match status" value="1"/>
</dbReference>
<evidence type="ECO:0000256" key="2">
    <source>
        <dbReference type="ARBA" id="ARBA00022729"/>
    </source>
</evidence>